<dbReference type="AlphaFoldDB" id="A0A927QX51"/>
<dbReference type="Proteomes" id="UP000649753">
    <property type="component" value="Unassembled WGS sequence"/>
</dbReference>
<evidence type="ECO:0000313" key="2">
    <source>
        <dbReference type="EMBL" id="MBE1487665.1"/>
    </source>
</evidence>
<feature type="domain" description="Calcineurin-like phosphoesterase" evidence="1">
    <location>
        <begin position="3"/>
        <end position="141"/>
    </location>
</feature>
<accession>A0A927QX51</accession>
<dbReference type="RefSeq" id="WP_192767474.1">
    <property type="nucleotide sequence ID" value="NZ_JADBEB010000001.1"/>
</dbReference>
<dbReference type="InterPro" id="IPR004843">
    <property type="entry name" value="Calcineurin-like_PHP"/>
</dbReference>
<reference evidence="2" key="1">
    <citation type="submission" date="2020-10" db="EMBL/GenBank/DDBJ databases">
        <title>Sequencing the genomes of 1000 actinobacteria strains.</title>
        <authorList>
            <person name="Klenk H.-P."/>
        </authorList>
    </citation>
    <scope>NUCLEOTIDE SEQUENCE</scope>
    <source>
        <strain evidence="2">DSM 46832</strain>
    </source>
</reference>
<dbReference type="EMBL" id="JADBEB010000001">
    <property type="protein sequence ID" value="MBE1487665.1"/>
    <property type="molecule type" value="Genomic_DNA"/>
</dbReference>
<dbReference type="InterPro" id="IPR050126">
    <property type="entry name" value="Ap4A_hydrolase"/>
</dbReference>
<evidence type="ECO:0000259" key="1">
    <source>
        <dbReference type="Pfam" id="PF00149"/>
    </source>
</evidence>
<dbReference type="Gene3D" id="3.60.21.10">
    <property type="match status" value="1"/>
</dbReference>
<organism evidence="2 3">
    <name type="scientific">Plantactinospora soyae</name>
    <dbReference type="NCBI Taxonomy" id="1544732"/>
    <lineage>
        <taxon>Bacteria</taxon>
        <taxon>Bacillati</taxon>
        <taxon>Actinomycetota</taxon>
        <taxon>Actinomycetes</taxon>
        <taxon>Micromonosporales</taxon>
        <taxon>Micromonosporaceae</taxon>
        <taxon>Plantactinospora</taxon>
    </lineage>
</organism>
<dbReference type="GO" id="GO:0016791">
    <property type="term" value="F:phosphatase activity"/>
    <property type="evidence" value="ECO:0007669"/>
    <property type="project" value="TreeGrafter"/>
</dbReference>
<gene>
    <name evidence="2" type="ORF">H4W31_003303</name>
</gene>
<dbReference type="Pfam" id="PF00149">
    <property type="entry name" value="Metallophos"/>
    <property type="match status" value="1"/>
</dbReference>
<name>A0A927QX51_9ACTN</name>
<dbReference type="PANTHER" id="PTHR42850">
    <property type="entry name" value="METALLOPHOSPHOESTERASE"/>
    <property type="match status" value="1"/>
</dbReference>
<dbReference type="PANTHER" id="PTHR42850:SF4">
    <property type="entry name" value="ZINC-DEPENDENT ENDOPOLYPHOSPHATASE"/>
    <property type="match status" value="1"/>
</dbReference>
<proteinExistence type="predicted"/>
<comment type="caution">
    <text evidence="2">The sequence shown here is derived from an EMBL/GenBank/DDBJ whole genome shotgun (WGS) entry which is preliminary data.</text>
</comment>
<evidence type="ECO:0000313" key="3">
    <source>
        <dbReference type="Proteomes" id="UP000649753"/>
    </source>
</evidence>
<dbReference type="InterPro" id="IPR029052">
    <property type="entry name" value="Metallo-depent_PP-like"/>
</dbReference>
<sequence>MARVVVVGDIGGHPAQLRAALSSLGADVDRYHLPEKVTVVQVGDLVDRGPDSRAVLALVRGYLENQPERWIQLAGNHEAQYLPGGTEFWPERLAGADADLLRSWWAEGRMRVAVAIRTADSEDLLVTHAGLTVGAWRELAEPPTAAIAARLLNERPQPLIFRGGEFGVDRAAGPFWAEAGWELHEPWLEFYAGGGFVPFGQVHGHSQPVRFADRTWRCPGRVRQRATVDWPARHVRVRVGGRVFTAIDPKHGRTGAAEWSPLILDGAELLTAHELPSL</sequence>
<dbReference type="SUPFAM" id="SSF56300">
    <property type="entry name" value="Metallo-dependent phosphatases"/>
    <property type="match status" value="1"/>
</dbReference>
<protein>
    <recommendedName>
        <fullName evidence="1">Calcineurin-like phosphoesterase domain-containing protein</fullName>
    </recommendedName>
</protein>
<keyword evidence="3" id="KW-1185">Reference proteome</keyword>
<dbReference type="GO" id="GO:0005737">
    <property type="term" value="C:cytoplasm"/>
    <property type="evidence" value="ECO:0007669"/>
    <property type="project" value="TreeGrafter"/>
</dbReference>